<feature type="non-terminal residue" evidence="3">
    <location>
        <position position="281"/>
    </location>
</feature>
<comment type="similarity">
    <text evidence="1">Belongs to the metallo-dependent hydrolases superfamily. Adenosine and AMP deaminases family.</text>
</comment>
<proteinExistence type="inferred from homology"/>
<evidence type="ECO:0000313" key="3">
    <source>
        <dbReference type="EMBL" id="CEK48234.1"/>
    </source>
</evidence>
<evidence type="ECO:0000256" key="1">
    <source>
        <dbReference type="ARBA" id="ARBA00006676"/>
    </source>
</evidence>
<feature type="region of interest" description="Disordered" evidence="2">
    <location>
        <begin position="222"/>
        <end position="254"/>
    </location>
</feature>
<dbReference type="Pfam" id="PF19326">
    <property type="entry name" value="AMP_deaminase"/>
    <property type="match status" value="1"/>
</dbReference>
<reference evidence="3" key="1">
    <citation type="submission" date="2014-12" db="EMBL/GenBank/DDBJ databases">
        <title>Insight into the proteome of Arion vulgaris.</title>
        <authorList>
            <person name="Aradska J."/>
            <person name="Bulat T."/>
            <person name="Smidak R."/>
            <person name="Sarate P."/>
            <person name="Gangsoo J."/>
            <person name="Sialana F."/>
            <person name="Bilban M."/>
            <person name="Lubec G."/>
        </authorList>
    </citation>
    <scope>NUCLEOTIDE SEQUENCE</scope>
    <source>
        <tissue evidence="3">Skin</tissue>
    </source>
</reference>
<dbReference type="InterPro" id="IPR006329">
    <property type="entry name" value="AMPD"/>
</dbReference>
<dbReference type="GO" id="GO:0032264">
    <property type="term" value="P:IMP salvage"/>
    <property type="evidence" value="ECO:0007669"/>
    <property type="project" value="InterPro"/>
</dbReference>
<dbReference type="AlphaFoldDB" id="A0A0B6XWF7"/>
<sequence>MDTNNERLLNSGEQQEGSKRRKSDSDRLSPPFSPSKTKVPRHLISDIDDHLVKTGESLHYSMFVDETALANYELPRYPIQEKESREYFERQLSQSVTVPSTHTSVPAERLQSNKPRFGHIFKVDSVIPAEATLEMEEECELLPDFQRISVTGEDTSGVPFKDLQTASKMLVRALILREKYMALSQQTFPQLAARFLETLEGEEAFGALKSGYVRLASLEDSSSSTSLDGAETKGISSKKTQSEHPIQAPPTMGDPFVSKFSSSANCVLRFEKGIMCVYPDQ</sequence>
<feature type="region of interest" description="Disordered" evidence="2">
    <location>
        <begin position="1"/>
        <end position="40"/>
    </location>
</feature>
<accession>A0A0B6XWF7</accession>
<dbReference type="GO" id="GO:0003876">
    <property type="term" value="F:AMP deaminase activity"/>
    <property type="evidence" value="ECO:0007669"/>
    <property type="project" value="InterPro"/>
</dbReference>
<organism evidence="3">
    <name type="scientific">Arion vulgaris</name>
    <dbReference type="NCBI Taxonomy" id="1028688"/>
    <lineage>
        <taxon>Eukaryota</taxon>
        <taxon>Metazoa</taxon>
        <taxon>Spiralia</taxon>
        <taxon>Lophotrochozoa</taxon>
        <taxon>Mollusca</taxon>
        <taxon>Gastropoda</taxon>
        <taxon>Heterobranchia</taxon>
        <taxon>Euthyneura</taxon>
        <taxon>Panpulmonata</taxon>
        <taxon>Eupulmonata</taxon>
        <taxon>Stylommatophora</taxon>
        <taxon>Helicina</taxon>
        <taxon>Arionoidea</taxon>
        <taxon>Arionidae</taxon>
        <taxon>Arion</taxon>
    </lineage>
</organism>
<gene>
    <name evidence="3" type="primary">ORF3438</name>
</gene>
<dbReference type="EMBL" id="HACG01001369">
    <property type="protein sequence ID" value="CEK48234.1"/>
    <property type="molecule type" value="Transcribed_RNA"/>
</dbReference>
<name>A0A0B6XWF7_9EUPU</name>
<protein>
    <submittedName>
        <fullName evidence="3">Uncharacterized protein</fullName>
    </submittedName>
</protein>
<evidence type="ECO:0000256" key="2">
    <source>
        <dbReference type="SAM" id="MobiDB-lite"/>
    </source>
</evidence>
<feature type="compositionally biased region" description="Polar residues" evidence="2">
    <location>
        <begin position="1"/>
        <end position="15"/>
    </location>
</feature>